<gene>
    <name evidence="1" type="ORF">AVDCRST_MAG56-3152</name>
</gene>
<dbReference type="AlphaFoldDB" id="A0A6J4JBY6"/>
<protein>
    <submittedName>
        <fullName evidence="1">Uncharacterized protein</fullName>
    </submittedName>
</protein>
<accession>A0A6J4JBY6</accession>
<proteinExistence type="predicted"/>
<sequence>MDNNERFGRIEEVLADVLIEMHGVNAKIDVLNTKFDTLNTKFDTLNTSVDALNTSVSALQQGQQQIIRTFDHFAGAVLAKMDQQTAELKGMREDIKLLHNHEERLRKVEAVVFQKGAL</sequence>
<reference evidence="1" key="1">
    <citation type="submission" date="2020-02" db="EMBL/GenBank/DDBJ databases">
        <authorList>
            <person name="Meier V. D."/>
        </authorList>
    </citation>
    <scope>NUCLEOTIDE SEQUENCE</scope>
    <source>
        <strain evidence="1">AVDCRST_MAG56</strain>
    </source>
</reference>
<organism evidence="1">
    <name type="scientific">uncultured Cytophagales bacterium</name>
    <dbReference type="NCBI Taxonomy" id="158755"/>
    <lineage>
        <taxon>Bacteria</taxon>
        <taxon>Pseudomonadati</taxon>
        <taxon>Bacteroidota</taxon>
        <taxon>Sphingobacteriia</taxon>
        <taxon>Sphingobacteriales</taxon>
        <taxon>environmental samples</taxon>
    </lineage>
</organism>
<name>A0A6J4JBY6_9SPHI</name>
<dbReference type="Gene3D" id="1.20.5.190">
    <property type="match status" value="1"/>
</dbReference>
<dbReference type="EMBL" id="CADCTQ010000266">
    <property type="protein sequence ID" value="CAA9272555.1"/>
    <property type="molecule type" value="Genomic_DNA"/>
</dbReference>
<evidence type="ECO:0000313" key="1">
    <source>
        <dbReference type="EMBL" id="CAA9272555.1"/>
    </source>
</evidence>